<organism evidence="6 7">
    <name type="scientific">Mycolicibacterium phlei DSM 43239 = CCUG 21000</name>
    <dbReference type="NCBI Taxonomy" id="1226750"/>
    <lineage>
        <taxon>Bacteria</taxon>
        <taxon>Bacillati</taxon>
        <taxon>Actinomycetota</taxon>
        <taxon>Actinomycetes</taxon>
        <taxon>Mycobacteriales</taxon>
        <taxon>Mycobacteriaceae</taxon>
        <taxon>Mycolicibacterium</taxon>
    </lineage>
</organism>
<dbReference type="PROSITE" id="PS50977">
    <property type="entry name" value="HTH_TETR_2"/>
    <property type="match status" value="1"/>
</dbReference>
<dbReference type="GO" id="GO:0000976">
    <property type="term" value="F:transcription cis-regulatory region binding"/>
    <property type="evidence" value="ECO:0007669"/>
    <property type="project" value="TreeGrafter"/>
</dbReference>
<keyword evidence="3" id="KW-0804">Transcription</keyword>
<evidence type="ECO:0000259" key="5">
    <source>
        <dbReference type="PROSITE" id="PS50977"/>
    </source>
</evidence>
<keyword evidence="1" id="KW-0805">Transcription regulation</keyword>
<evidence type="ECO:0000313" key="7">
    <source>
        <dbReference type="Proteomes" id="UP000325690"/>
    </source>
</evidence>
<dbReference type="PANTHER" id="PTHR30055:SF234">
    <property type="entry name" value="HTH-TYPE TRANSCRIPTIONAL REGULATOR BETI"/>
    <property type="match status" value="1"/>
</dbReference>
<dbReference type="SUPFAM" id="SSF46689">
    <property type="entry name" value="Homeodomain-like"/>
    <property type="match status" value="1"/>
</dbReference>
<keyword evidence="2 4" id="KW-0238">DNA-binding</keyword>
<dbReference type="InterPro" id="IPR009057">
    <property type="entry name" value="Homeodomain-like_sf"/>
</dbReference>
<evidence type="ECO:0000313" key="6">
    <source>
        <dbReference type="EMBL" id="KAB7753431.1"/>
    </source>
</evidence>
<dbReference type="Pfam" id="PF00440">
    <property type="entry name" value="TetR_N"/>
    <property type="match status" value="1"/>
</dbReference>
<dbReference type="InterPro" id="IPR001647">
    <property type="entry name" value="HTH_TetR"/>
</dbReference>
<reference evidence="6 7" key="1">
    <citation type="submission" date="2012-10" db="EMBL/GenBank/DDBJ databases">
        <title>The draft sequence of the Mycobacterium pheli genome.</title>
        <authorList>
            <person name="Pettersson B.M.F."/>
            <person name="Das S."/>
            <person name="Dasgupta S."/>
            <person name="Bhattacharya A."/>
            <person name="Kirsebom L.A."/>
        </authorList>
    </citation>
    <scope>NUCLEOTIDE SEQUENCE [LARGE SCALE GENOMIC DNA]</scope>
    <source>
        <strain evidence="6 7">CCUG 21000</strain>
    </source>
</reference>
<dbReference type="Proteomes" id="UP000325690">
    <property type="component" value="Unassembled WGS sequence"/>
</dbReference>
<dbReference type="PANTHER" id="PTHR30055">
    <property type="entry name" value="HTH-TYPE TRANSCRIPTIONAL REGULATOR RUTR"/>
    <property type="match status" value="1"/>
</dbReference>
<dbReference type="GO" id="GO:0003700">
    <property type="term" value="F:DNA-binding transcription factor activity"/>
    <property type="evidence" value="ECO:0007669"/>
    <property type="project" value="TreeGrafter"/>
</dbReference>
<comment type="caution">
    <text evidence="6">The sequence shown here is derived from an EMBL/GenBank/DDBJ whole genome shotgun (WGS) entry which is preliminary data.</text>
</comment>
<dbReference type="InterPro" id="IPR050109">
    <property type="entry name" value="HTH-type_TetR-like_transc_reg"/>
</dbReference>
<evidence type="ECO:0000256" key="2">
    <source>
        <dbReference type="ARBA" id="ARBA00023125"/>
    </source>
</evidence>
<feature type="domain" description="HTH tetR-type" evidence="5">
    <location>
        <begin position="1"/>
        <end position="52"/>
    </location>
</feature>
<evidence type="ECO:0000256" key="1">
    <source>
        <dbReference type="ARBA" id="ARBA00023015"/>
    </source>
</evidence>
<keyword evidence="7" id="KW-1185">Reference proteome</keyword>
<protein>
    <submittedName>
        <fullName evidence="6">TetR family transcriptional regulator</fullName>
    </submittedName>
</protein>
<evidence type="ECO:0000256" key="3">
    <source>
        <dbReference type="ARBA" id="ARBA00023163"/>
    </source>
</evidence>
<proteinExistence type="predicted"/>
<gene>
    <name evidence="6" type="ORF">MPHL21000_19570</name>
</gene>
<evidence type="ECO:0000256" key="4">
    <source>
        <dbReference type="PROSITE-ProRule" id="PRU00335"/>
    </source>
</evidence>
<dbReference type="EMBL" id="ANBP01000034">
    <property type="protein sequence ID" value="KAB7753431.1"/>
    <property type="molecule type" value="Genomic_DNA"/>
</dbReference>
<sequence>MARELFAEQGVGRTSLQDIANRLGITKPALYYHFDSREELIRSILQPLVDEGEAFVTAHETLRAAKQVSPRALLEGYFDFHYKHRADLMLVVSELTALAEFGLVDRMRSWRERLTRLLFGGRRHAGAKKKKRVSAPGARWGSWGARRPGLLFGGRPTLEQSARATIALRGLQDCCLEFADADRDELRRVTVDGAIAALGL</sequence>
<dbReference type="AlphaFoldDB" id="A0A5N5UUY1"/>
<feature type="DNA-binding region" description="H-T-H motif" evidence="4">
    <location>
        <begin position="15"/>
        <end position="34"/>
    </location>
</feature>
<accession>A0A5N5UUY1</accession>
<dbReference type="Gene3D" id="1.10.357.10">
    <property type="entry name" value="Tetracycline Repressor, domain 2"/>
    <property type="match status" value="1"/>
</dbReference>
<name>A0A5N5UUY1_MYCPH</name>